<dbReference type="EMBL" id="VSRR010001029">
    <property type="protein sequence ID" value="MPC21900.1"/>
    <property type="molecule type" value="Genomic_DNA"/>
</dbReference>
<evidence type="ECO:0000313" key="2">
    <source>
        <dbReference type="Proteomes" id="UP000324222"/>
    </source>
</evidence>
<gene>
    <name evidence="1" type="ORF">E2C01_014904</name>
</gene>
<accession>A0A5B7DKA0</accession>
<name>A0A5B7DKA0_PORTR</name>
<reference evidence="1 2" key="1">
    <citation type="submission" date="2019-05" db="EMBL/GenBank/DDBJ databases">
        <title>Another draft genome of Portunus trituberculatus and its Hox gene families provides insights of decapod evolution.</title>
        <authorList>
            <person name="Jeong J.-H."/>
            <person name="Song I."/>
            <person name="Kim S."/>
            <person name="Choi T."/>
            <person name="Kim D."/>
            <person name="Ryu S."/>
            <person name="Kim W."/>
        </authorList>
    </citation>
    <scope>NUCLEOTIDE SEQUENCE [LARGE SCALE GENOMIC DNA]</scope>
    <source>
        <tissue evidence="1">Muscle</tissue>
    </source>
</reference>
<organism evidence="1 2">
    <name type="scientific">Portunus trituberculatus</name>
    <name type="common">Swimming crab</name>
    <name type="synonym">Neptunus trituberculatus</name>
    <dbReference type="NCBI Taxonomy" id="210409"/>
    <lineage>
        <taxon>Eukaryota</taxon>
        <taxon>Metazoa</taxon>
        <taxon>Ecdysozoa</taxon>
        <taxon>Arthropoda</taxon>
        <taxon>Crustacea</taxon>
        <taxon>Multicrustacea</taxon>
        <taxon>Malacostraca</taxon>
        <taxon>Eumalacostraca</taxon>
        <taxon>Eucarida</taxon>
        <taxon>Decapoda</taxon>
        <taxon>Pleocyemata</taxon>
        <taxon>Brachyura</taxon>
        <taxon>Eubrachyura</taxon>
        <taxon>Portunoidea</taxon>
        <taxon>Portunidae</taxon>
        <taxon>Portuninae</taxon>
        <taxon>Portunus</taxon>
    </lineage>
</organism>
<dbReference type="Proteomes" id="UP000324222">
    <property type="component" value="Unassembled WGS sequence"/>
</dbReference>
<keyword evidence="2" id="KW-1185">Reference proteome</keyword>
<comment type="caution">
    <text evidence="1">The sequence shown here is derived from an EMBL/GenBank/DDBJ whole genome shotgun (WGS) entry which is preliminary data.</text>
</comment>
<protein>
    <submittedName>
        <fullName evidence="1">Uncharacterized protein</fullName>
    </submittedName>
</protein>
<sequence>MVRRVLGEELTAGITGNQVLAALEVDVELEKGVLAKGSLPLHSWILPQENMSKKNNEERT</sequence>
<dbReference type="AlphaFoldDB" id="A0A5B7DKA0"/>
<proteinExistence type="predicted"/>
<evidence type="ECO:0000313" key="1">
    <source>
        <dbReference type="EMBL" id="MPC21900.1"/>
    </source>
</evidence>